<dbReference type="Proteomes" id="UP000232688">
    <property type="component" value="Unassembled WGS sequence"/>
</dbReference>
<reference evidence="2 3" key="2">
    <citation type="submission" date="2017-10" db="EMBL/GenBank/DDBJ databases">
        <title>Genome analyses suggest a sexual origin of heterokaryosis in a supposedly ancient asexual fungus.</title>
        <authorList>
            <person name="Corradi N."/>
            <person name="Sedzielewska K."/>
            <person name="Noel J."/>
            <person name="Charron P."/>
            <person name="Farinelli L."/>
            <person name="Marton T."/>
            <person name="Kruger M."/>
            <person name="Pelin A."/>
            <person name="Brachmann A."/>
            <person name="Corradi N."/>
        </authorList>
    </citation>
    <scope>NUCLEOTIDE SEQUENCE [LARGE SCALE GENOMIC DNA]</scope>
    <source>
        <strain evidence="2 3">A1</strain>
    </source>
</reference>
<keyword evidence="1" id="KW-1133">Transmembrane helix</keyword>
<keyword evidence="1" id="KW-0812">Transmembrane</keyword>
<dbReference type="VEuPathDB" id="FungiDB:RhiirA1_481967"/>
<name>A0A2N0QMG8_9GLOM</name>
<accession>A0A2N0QMG8</accession>
<gene>
    <name evidence="2" type="ORF">RhiirA1_481967</name>
</gene>
<comment type="caution">
    <text evidence="2">The sequence shown here is derived from an EMBL/GenBank/DDBJ whole genome shotgun (WGS) entry which is preliminary data.</text>
</comment>
<keyword evidence="1" id="KW-0472">Membrane</keyword>
<protein>
    <submittedName>
        <fullName evidence="2">Uncharacterized protein</fullName>
    </submittedName>
</protein>
<dbReference type="EMBL" id="LLXH01006144">
    <property type="protein sequence ID" value="PKC52240.1"/>
    <property type="molecule type" value="Genomic_DNA"/>
</dbReference>
<evidence type="ECO:0000313" key="2">
    <source>
        <dbReference type="EMBL" id="PKC52240.1"/>
    </source>
</evidence>
<reference evidence="2 3" key="1">
    <citation type="submission" date="2017-10" db="EMBL/GenBank/DDBJ databases">
        <title>Extensive intraspecific genome diversity in a model arbuscular mycorrhizal fungus.</title>
        <authorList>
            <person name="Chen E.C.H."/>
            <person name="Morin E."/>
            <person name="Baudet D."/>
            <person name="Noel J."/>
            <person name="Ndikumana S."/>
            <person name="Charron P."/>
            <person name="St-Onge C."/>
            <person name="Giorgi J."/>
            <person name="Grigoriev I.V."/>
            <person name="Roux C."/>
            <person name="Martin F.M."/>
            <person name="Corradi N."/>
        </authorList>
    </citation>
    <scope>NUCLEOTIDE SEQUENCE [LARGE SCALE GENOMIC DNA]</scope>
    <source>
        <strain evidence="2 3">A1</strain>
    </source>
</reference>
<dbReference type="AlphaFoldDB" id="A0A2N0QMG8"/>
<feature type="transmembrane region" description="Helical" evidence="1">
    <location>
        <begin position="31"/>
        <end position="49"/>
    </location>
</feature>
<evidence type="ECO:0000313" key="3">
    <source>
        <dbReference type="Proteomes" id="UP000232688"/>
    </source>
</evidence>
<evidence type="ECO:0000256" key="1">
    <source>
        <dbReference type="SAM" id="Phobius"/>
    </source>
</evidence>
<proteinExistence type="predicted"/>
<organism evidence="2 3">
    <name type="scientific">Rhizophagus irregularis</name>
    <dbReference type="NCBI Taxonomy" id="588596"/>
    <lineage>
        <taxon>Eukaryota</taxon>
        <taxon>Fungi</taxon>
        <taxon>Fungi incertae sedis</taxon>
        <taxon>Mucoromycota</taxon>
        <taxon>Glomeromycotina</taxon>
        <taxon>Glomeromycetes</taxon>
        <taxon>Glomerales</taxon>
        <taxon>Glomeraceae</taxon>
        <taxon>Rhizophagus</taxon>
    </lineage>
</organism>
<sequence>MNEKYMKKKYQTSNTKLFFVFTKRRREFQPILLNQCYSLGMLITIYAAIVTSSQMDYQIILEDKRLLIGEYKRYFVKHIL</sequence>